<dbReference type="CDD" id="cd07402">
    <property type="entry name" value="MPP_GpdQ"/>
    <property type="match status" value="1"/>
</dbReference>
<evidence type="ECO:0000256" key="3">
    <source>
        <dbReference type="ARBA" id="ARBA00023004"/>
    </source>
</evidence>
<gene>
    <name evidence="6" type="ORF">F6W96_34710</name>
</gene>
<name>A0A6G9ZC48_9NOCA</name>
<dbReference type="EMBL" id="CP046173">
    <property type="protein sequence ID" value="QIS22726.1"/>
    <property type="molecule type" value="Genomic_DNA"/>
</dbReference>
<organism evidence="6 7">
    <name type="scientific">Nocardia terpenica</name>
    <dbReference type="NCBI Taxonomy" id="455432"/>
    <lineage>
        <taxon>Bacteria</taxon>
        <taxon>Bacillati</taxon>
        <taxon>Actinomycetota</taxon>
        <taxon>Actinomycetes</taxon>
        <taxon>Mycobacteriales</taxon>
        <taxon>Nocardiaceae</taxon>
        <taxon>Nocardia</taxon>
    </lineage>
</organism>
<evidence type="ECO:0000313" key="6">
    <source>
        <dbReference type="EMBL" id="QIS22726.1"/>
    </source>
</evidence>
<feature type="domain" description="Calcineurin-like phosphoesterase" evidence="5">
    <location>
        <begin position="43"/>
        <end position="235"/>
    </location>
</feature>
<dbReference type="GO" id="GO:0004112">
    <property type="term" value="F:cyclic-nucleotide phosphodiesterase activity"/>
    <property type="evidence" value="ECO:0007669"/>
    <property type="project" value="InterPro"/>
</dbReference>
<reference evidence="6 7" key="1">
    <citation type="journal article" date="2019" name="ACS Chem. Biol.">
        <title>Identification and Mobilization of a Cryptic Antibiotic Biosynthesis Gene Locus from a Human-Pathogenic Nocardia Isolate.</title>
        <authorList>
            <person name="Herisse M."/>
            <person name="Ishida K."/>
            <person name="Porter J.L."/>
            <person name="Howden B."/>
            <person name="Hertweck C."/>
            <person name="Stinear T.P."/>
            <person name="Pidot S.J."/>
        </authorList>
    </citation>
    <scope>NUCLEOTIDE SEQUENCE [LARGE SCALE GENOMIC DNA]</scope>
    <source>
        <strain evidence="6 7">AUSMDU00012715</strain>
    </source>
</reference>
<dbReference type="PANTHER" id="PTHR42988">
    <property type="entry name" value="PHOSPHOHYDROLASE"/>
    <property type="match status" value="1"/>
</dbReference>
<keyword evidence="2" id="KW-0378">Hydrolase</keyword>
<proteinExistence type="inferred from homology"/>
<dbReference type="Proteomes" id="UP000500953">
    <property type="component" value="Chromosome"/>
</dbReference>
<protein>
    <submittedName>
        <fullName evidence="6">Phosphodiesterase</fullName>
    </submittedName>
</protein>
<evidence type="ECO:0000256" key="4">
    <source>
        <dbReference type="ARBA" id="ARBA00025742"/>
    </source>
</evidence>
<dbReference type="GO" id="GO:0046872">
    <property type="term" value="F:metal ion binding"/>
    <property type="evidence" value="ECO:0007669"/>
    <property type="project" value="UniProtKB-KW"/>
</dbReference>
<evidence type="ECO:0000313" key="7">
    <source>
        <dbReference type="Proteomes" id="UP000500953"/>
    </source>
</evidence>
<dbReference type="InterPro" id="IPR004843">
    <property type="entry name" value="Calcineurin-like_PHP"/>
</dbReference>
<dbReference type="InterPro" id="IPR029052">
    <property type="entry name" value="Metallo-depent_PP-like"/>
</dbReference>
<sequence>MWNQRLRYSDGREPRSQWRAIAGRSPVHIRRVAEYPRPDHVLFHFSDTHLIAGDGGLYGTVDAEHRLRQLLAQAEASRITPTAIVFTGDLTDHGESDAYGKLRRLVEPFAARLGAPVVWVAGNHDDRATLREHLLDEDGSAAPFDRVHLFDGLRIVVLDTTVPGHHYGELSDDQLAWLRTELAEPAPFGTILAMHHPPVPCIQDLAVTVELRDQRRLADVLDGTDVRGILAGHLHFSTTATFAGIPVSVASSSCYSQDLAVSVGGQRGRDGAQSFNYVHIYPDTVVHSVVPIGSGPTVGTPASPEEAAERLTAAGIVIPGASRIPQVLQEGADAPESDEIH</sequence>
<keyword evidence="1" id="KW-0479">Metal-binding</keyword>
<dbReference type="InterPro" id="IPR050884">
    <property type="entry name" value="CNP_phosphodiesterase-III"/>
</dbReference>
<evidence type="ECO:0000259" key="5">
    <source>
        <dbReference type="Pfam" id="PF00149"/>
    </source>
</evidence>
<dbReference type="Gene3D" id="3.60.21.10">
    <property type="match status" value="1"/>
</dbReference>
<keyword evidence="3" id="KW-0408">Iron</keyword>
<dbReference type="AlphaFoldDB" id="A0A6G9ZC48"/>
<dbReference type="PANTHER" id="PTHR42988:SF2">
    <property type="entry name" value="CYCLIC NUCLEOTIDE PHOSPHODIESTERASE CBUA0032-RELATED"/>
    <property type="match status" value="1"/>
</dbReference>
<dbReference type="SUPFAM" id="SSF56300">
    <property type="entry name" value="Metallo-dependent phosphatases"/>
    <property type="match status" value="1"/>
</dbReference>
<dbReference type="Pfam" id="PF00149">
    <property type="entry name" value="Metallophos"/>
    <property type="match status" value="1"/>
</dbReference>
<accession>A0A6G9ZC48</accession>
<comment type="similarity">
    <text evidence="4">Belongs to the cyclic nucleotide phosphodiesterase class-III family.</text>
</comment>
<dbReference type="InterPro" id="IPR026575">
    <property type="entry name" value="GpdQ/CpdA-like"/>
</dbReference>
<evidence type="ECO:0000256" key="2">
    <source>
        <dbReference type="ARBA" id="ARBA00022801"/>
    </source>
</evidence>
<evidence type="ECO:0000256" key="1">
    <source>
        <dbReference type="ARBA" id="ARBA00022723"/>
    </source>
</evidence>